<keyword evidence="6 12" id="KW-1133">Transmembrane helix</keyword>
<evidence type="ECO:0000256" key="12">
    <source>
        <dbReference type="SAM" id="Phobius"/>
    </source>
</evidence>
<evidence type="ECO:0000313" key="15">
    <source>
        <dbReference type="Proteomes" id="UP000054166"/>
    </source>
</evidence>
<evidence type="ECO:0000256" key="9">
    <source>
        <dbReference type="ARBA" id="ARBA00023136"/>
    </source>
</evidence>
<dbReference type="PANTHER" id="PTHR31382:SF4">
    <property type="entry name" value="NA(+)_H(+) ANTIPORTER"/>
    <property type="match status" value="1"/>
</dbReference>
<dbReference type="GO" id="GO:0005886">
    <property type="term" value="C:plasma membrane"/>
    <property type="evidence" value="ECO:0007669"/>
    <property type="project" value="InterPro"/>
</dbReference>
<dbReference type="STRING" id="765440.A0A0C3F0L4"/>
<keyword evidence="8" id="KW-0406">Ion transport</keyword>
<keyword evidence="10" id="KW-0739">Sodium transport</keyword>
<keyword evidence="5 12" id="KW-0812">Transmembrane</keyword>
<organism evidence="14 15">
    <name type="scientific">Piloderma croceum (strain F 1598)</name>
    <dbReference type="NCBI Taxonomy" id="765440"/>
    <lineage>
        <taxon>Eukaryota</taxon>
        <taxon>Fungi</taxon>
        <taxon>Dikarya</taxon>
        <taxon>Basidiomycota</taxon>
        <taxon>Agaricomycotina</taxon>
        <taxon>Agaricomycetes</taxon>
        <taxon>Agaricomycetidae</taxon>
        <taxon>Atheliales</taxon>
        <taxon>Atheliaceae</taxon>
        <taxon>Piloderma</taxon>
    </lineage>
</organism>
<accession>A0A0C3F0L4</accession>
<dbReference type="Proteomes" id="UP000054166">
    <property type="component" value="Unassembled WGS sequence"/>
</dbReference>
<dbReference type="GO" id="GO:0042391">
    <property type="term" value="P:regulation of membrane potential"/>
    <property type="evidence" value="ECO:0007669"/>
    <property type="project" value="InterPro"/>
</dbReference>
<dbReference type="InParanoid" id="A0A0C3F0L4"/>
<keyword evidence="15" id="KW-1185">Reference proteome</keyword>
<feature type="region of interest" description="Disordered" evidence="11">
    <location>
        <begin position="452"/>
        <end position="534"/>
    </location>
</feature>
<proteinExistence type="inferred from homology"/>
<feature type="transmembrane region" description="Helical" evidence="12">
    <location>
        <begin position="74"/>
        <end position="90"/>
    </location>
</feature>
<comment type="similarity">
    <text evidence="2">Belongs to the fungal Na(+)/H(+) exchanger family.</text>
</comment>
<evidence type="ECO:0000256" key="10">
    <source>
        <dbReference type="ARBA" id="ARBA00023201"/>
    </source>
</evidence>
<evidence type="ECO:0000256" key="2">
    <source>
        <dbReference type="ARBA" id="ARBA00005248"/>
    </source>
</evidence>
<keyword evidence="3" id="KW-0813">Transport</keyword>
<feature type="transmembrane region" description="Helical" evidence="12">
    <location>
        <begin position="210"/>
        <end position="237"/>
    </location>
</feature>
<dbReference type="EMBL" id="KN833076">
    <property type="protein sequence ID" value="KIM73684.1"/>
    <property type="molecule type" value="Genomic_DNA"/>
</dbReference>
<feature type="transmembrane region" description="Helical" evidence="12">
    <location>
        <begin position="409"/>
        <end position="427"/>
    </location>
</feature>
<dbReference type="HOGENOM" id="CLU_008635_3_1_1"/>
<dbReference type="GO" id="GO:0015385">
    <property type="term" value="F:sodium:proton antiporter activity"/>
    <property type="evidence" value="ECO:0007669"/>
    <property type="project" value="InterPro"/>
</dbReference>
<dbReference type="GO" id="GO:0030007">
    <property type="term" value="P:intracellular potassium ion homeostasis"/>
    <property type="evidence" value="ECO:0007669"/>
    <property type="project" value="TreeGrafter"/>
</dbReference>
<evidence type="ECO:0000256" key="11">
    <source>
        <dbReference type="SAM" id="MobiDB-lite"/>
    </source>
</evidence>
<reference evidence="15" key="2">
    <citation type="submission" date="2015-01" db="EMBL/GenBank/DDBJ databases">
        <title>Evolutionary Origins and Diversification of the Mycorrhizal Mutualists.</title>
        <authorList>
            <consortium name="DOE Joint Genome Institute"/>
            <consortium name="Mycorrhizal Genomics Consortium"/>
            <person name="Kohler A."/>
            <person name="Kuo A."/>
            <person name="Nagy L.G."/>
            <person name="Floudas D."/>
            <person name="Copeland A."/>
            <person name="Barry K.W."/>
            <person name="Cichocki N."/>
            <person name="Veneault-Fourrey C."/>
            <person name="LaButti K."/>
            <person name="Lindquist E.A."/>
            <person name="Lipzen A."/>
            <person name="Lundell T."/>
            <person name="Morin E."/>
            <person name="Murat C."/>
            <person name="Riley R."/>
            <person name="Ohm R."/>
            <person name="Sun H."/>
            <person name="Tunlid A."/>
            <person name="Henrissat B."/>
            <person name="Grigoriev I.V."/>
            <person name="Hibbett D.S."/>
            <person name="Martin F."/>
        </authorList>
    </citation>
    <scope>NUCLEOTIDE SEQUENCE [LARGE SCALE GENOMIC DNA]</scope>
    <source>
        <strain evidence="15">F 1598</strain>
    </source>
</reference>
<evidence type="ECO:0000256" key="5">
    <source>
        <dbReference type="ARBA" id="ARBA00022692"/>
    </source>
</evidence>
<feature type="compositionally biased region" description="Basic and acidic residues" evidence="11">
    <location>
        <begin position="511"/>
        <end position="534"/>
    </location>
</feature>
<feature type="transmembrane region" description="Helical" evidence="12">
    <location>
        <begin position="333"/>
        <end position="356"/>
    </location>
</feature>
<feature type="compositionally biased region" description="Polar residues" evidence="11">
    <location>
        <begin position="492"/>
        <end position="508"/>
    </location>
</feature>
<feature type="transmembrane region" description="Helical" evidence="12">
    <location>
        <begin position="6"/>
        <end position="27"/>
    </location>
</feature>
<keyword evidence="7" id="KW-0915">Sodium</keyword>
<feature type="transmembrane region" description="Helical" evidence="12">
    <location>
        <begin position="36"/>
        <end position="54"/>
    </location>
</feature>
<evidence type="ECO:0000256" key="1">
    <source>
        <dbReference type="ARBA" id="ARBA00004141"/>
    </source>
</evidence>
<evidence type="ECO:0000256" key="3">
    <source>
        <dbReference type="ARBA" id="ARBA00022448"/>
    </source>
</evidence>
<dbReference type="OrthoDB" id="2190219at2759"/>
<keyword evidence="9 12" id="KW-0472">Membrane</keyword>
<sequence>FDVTIPHIFYACLGGFVVLFGMFSLFLREKLYIGEACWAFLFGVIIGPYGANIFNPRDWGGASDETTNTITLELTRVVLAIGVFAIGVELPKAYMARHWKSLAMLLIPVMTWGWFVSAGLIYALIPGLNFLSSLAVAACLTPTDPILAAAIIGGKYADKHVPAHIRHLLAAEEKLTAPTSGANDGAAFPFLYIALYLTVDRDTGDAIHDWFLILWLYEVILGVLIGSVIGIAFRYLMKFCERNNLIDRQSYVAQYISLAVLTIGVTTLLGSDDLLSAFACGTAFAWDGFFNRQTEESVFSSVIDLLFNIATFVYVGAWMPFNDFKNPALTLTPWRLVVIAILVLLFRRLPAMIALYRWIPDIKTFREAVFSGHFGPIGVGAVFISTLAAGKLPVPSNPPANQTELLAATIQPIVAFMVICSITIHGLSIPSFSLGRRVHTVSRTWSRHAPPEWTNQATRVDRPEDIVINRDSDMERGELPPDEKLDTESRRSTANRNPVPTETASDEGSSSDEKLAVQKDKESAKEDNVPDGAEKVLEWREGPHKVVERRAGPGEEVCLSVRVSFLLVLIGIHRLRLRLSGTRTPPAKQNR</sequence>
<evidence type="ECO:0000259" key="13">
    <source>
        <dbReference type="Pfam" id="PF00999"/>
    </source>
</evidence>
<dbReference type="FunFam" id="1.20.1530.20:FF:000015">
    <property type="entry name" value="Na(+)/H(+) antiporter 2"/>
    <property type="match status" value="1"/>
</dbReference>
<name>A0A0C3F0L4_PILCF</name>
<feature type="domain" description="Cation/H+ exchanger transmembrane" evidence="13">
    <location>
        <begin position="23"/>
        <end position="431"/>
    </location>
</feature>
<feature type="compositionally biased region" description="Basic and acidic residues" evidence="11">
    <location>
        <begin position="459"/>
        <end position="491"/>
    </location>
</feature>
<dbReference type="FunCoup" id="A0A0C3F0L4">
    <property type="interactions" value="79"/>
</dbReference>
<feature type="non-terminal residue" evidence="14">
    <location>
        <position position="1"/>
    </location>
</feature>
<dbReference type="InterPro" id="IPR004712">
    <property type="entry name" value="Na+/H+_antiporter_fungi"/>
</dbReference>
<dbReference type="GO" id="GO:0036376">
    <property type="term" value="P:sodium ion export across plasma membrane"/>
    <property type="evidence" value="ECO:0007669"/>
    <property type="project" value="InterPro"/>
</dbReference>
<evidence type="ECO:0000256" key="4">
    <source>
        <dbReference type="ARBA" id="ARBA00022449"/>
    </source>
</evidence>
<comment type="subcellular location">
    <subcellularLocation>
        <location evidence="1">Membrane</location>
        <topology evidence="1">Multi-pass membrane protein</topology>
    </subcellularLocation>
</comment>
<reference evidence="14 15" key="1">
    <citation type="submission" date="2014-04" db="EMBL/GenBank/DDBJ databases">
        <authorList>
            <consortium name="DOE Joint Genome Institute"/>
            <person name="Kuo A."/>
            <person name="Tarkka M."/>
            <person name="Buscot F."/>
            <person name="Kohler A."/>
            <person name="Nagy L.G."/>
            <person name="Floudas D."/>
            <person name="Copeland A."/>
            <person name="Barry K.W."/>
            <person name="Cichocki N."/>
            <person name="Veneault-Fourrey C."/>
            <person name="LaButti K."/>
            <person name="Lindquist E.A."/>
            <person name="Lipzen A."/>
            <person name="Lundell T."/>
            <person name="Morin E."/>
            <person name="Murat C."/>
            <person name="Sun H."/>
            <person name="Tunlid A."/>
            <person name="Henrissat B."/>
            <person name="Grigoriev I.V."/>
            <person name="Hibbett D.S."/>
            <person name="Martin F."/>
            <person name="Nordberg H.P."/>
            <person name="Cantor M.N."/>
            <person name="Hua S.X."/>
        </authorList>
    </citation>
    <scope>NUCLEOTIDE SEQUENCE [LARGE SCALE GENOMIC DNA]</scope>
    <source>
        <strain evidence="14 15">F 1598</strain>
    </source>
</reference>
<dbReference type="GO" id="GO:0120029">
    <property type="term" value="P:proton export across plasma membrane"/>
    <property type="evidence" value="ECO:0007669"/>
    <property type="project" value="InterPro"/>
</dbReference>
<feature type="transmembrane region" description="Helical" evidence="12">
    <location>
        <begin position="102"/>
        <end position="125"/>
    </location>
</feature>
<feature type="transmembrane region" description="Helical" evidence="12">
    <location>
        <begin position="302"/>
        <end position="321"/>
    </location>
</feature>
<dbReference type="AlphaFoldDB" id="A0A0C3F0L4"/>
<dbReference type="InterPro" id="IPR006153">
    <property type="entry name" value="Cation/H_exchanger_TM"/>
</dbReference>
<keyword evidence="4" id="KW-0050">Antiport</keyword>
<evidence type="ECO:0000256" key="6">
    <source>
        <dbReference type="ARBA" id="ARBA00022989"/>
    </source>
</evidence>
<protein>
    <recommendedName>
        <fullName evidence="13">Cation/H+ exchanger transmembrane domain-containing protein</fullName>
    </recommendedName>
</protein>
<feature type="transmembrane region" description="Helical" evidence="12">
    <location>
        <begin position="368"/>
        <end position="389"/>
    </location>
</feature>
<evidence type="ECO:0000256" key="8">
    <source>
        <dbReference type="ARBA" id="ARBA00023065"/>
    </source>
</evidence>
<dbReference type="PANTHER" id="PTHR31382">
    <property type="entry name" value="NA(+)/H(+) ANTIPORTER"/>
    <property type="match status" value="1"/>
</dbReference>
<evidence type="ECO:0000313" key="14">
    <source>
        <dbReference type="EMBL" id="KIM73684.1"/>
    </source>
</evidence>
<evidence type="ECO:0000256" key="7">
    <source>
        <dbReference type="ARBA" id="ARBA00023053"/>
    </source>
</evidence>
<gene>
    <name evidence="14" type="ORF">PILCRDRAFT_80910</name>
</gene>
<dbReference type="Pfam" id="PF00999">
    <property type="entry name" value="Na_H_Exchanger"/>
    <property type="match status" value="1"/>
</dbReference>